<feature type="domain" description="Transposase IS701-like DDE" evidence="2">
    <location>
        <begin position="32"/>
        <end position="248"/>
    </location>
</feature>
<keyword evidence="4" id="KW-1185">Reference proteome</keyword>
<reference evidence="3" key="1">
    <citation type="submission" date="2020-09" db="EMBL/GenBank/DDBJ databases">
        <title>Pelobacter alkaliphilus sp. nov., a novel anaerobic arsenate-reducing bacterium from terrestrial mud volcano.</title>
        <authorList>
            <person name="Khomyakova M.A."/>
            <person name="Merkel A.Y."/>
            <person name="Slobodkin A.I."/>
        </authorList>
    </citation>
    <scope>NUCLEOTIDE SEQUENCE</scope>
    <source>
        <strain evidence="3">M08fum</strain>
    </source>
</reference>
<feature type="region of interest" description="Disordered" evidence="1">
    <location>
        <begin position="410"/>
        <end position="435"/>
    </location>
</feature>
<organism evidence="3 4">
    <name type="scientific">Pelovirga terrestris</name>
    <dbReference type="NCBI Taxonomy" id="2771352"/>
    <lineage>
        <taxon>Bacteria</taxon>
        <taxon>Pseudomonadati</taxon>
        <taxon>Thermodesulfobacteriota</taxon>
        <taxon>Desulfuromonadia</taxon>
        <taxon>Geobacterales</taxon>
        <taxon>Geobacteraceae</taxon>
        <taxon>Pelovirga</taxon>
    </lineage>
</organism>
<dbReference type="Proteomes" id="UP000632828">
    <property type="component" value="Unassembled WGS sequence"/>
</dbReference>
<evidence type="ECO:0000256" key="1">
    <source>
        <dbReference type="SAM" id="MobiDB-lite"/>
    </source>
</evidence>
<sequence>MDTKGYGNIPQSLYDAIKFLAQALPKRAVPTFLELLFGAMLTQNGFVTEAWLAIKPRCHWTSYFKWLQKGRWSWVALGLQTARLALQEATQKRCYVAIDDTVVFRCSRKAPESRIHHQHGCKVNRPVYVRGQNWVTLALVLPQGWRSLALPILSRLSRSTGNSGKLVAAKTLLRVAKDLFVHHIVTLLVDSWYMRKSLLIPAQAMGYQVIGQVRKDTALYLPPPCHNGKRGRPRKYGDKLTAERVAELPLISQRLFIYGQRQTVHYRSCLARARFLDGQQVRVVWSQIENNDGSLRQPRLILSTDLGLSATRILLAYNRRWSIEDLFNQLKNRWGWKDAWQQSRQVLHRWTQILSTSYALPQLLAQKNSDEVKDLASISPWRNNQPITAGRVRQGLQRIFRHVDIRSHWHPKSGKFMPQSRGKKPDRPPDLRNTA</sequence>
<proteinExistence type="predicted"/>
<gene>
    <name evidence="3" type="ORF">ICT70_10660</name>
</gene>
<dbReference type="RefSeq" id="WP_191156397.1">
    <property type="nucleotide sequence ID" value="NZ_JACWUN010000011.1"/>
</dbReference>
<dbReference type="InterPro" id="IPR038721">
    <property type="entry name" value="IS701-like_DDE_dom"/>
</dbReference>
<feature type="compositionally biased region" description="Basic and acidic residues" evidence="1">
    <location>
        <begin position="423"/>
        <end position="435"/>
    </location>
</feature>
<protein>
    <submittedName>
        <fullName evidence="3">Transposase</fullName>
    </submittedName>
</protein>
<dbReference type="AlphaFoldDB" id="A0A8J6QXV6"/>
<dbReference type="SUPFAM" id="SSF53098">
    <property type="entry name" value="Ribonuclease H-like"/>
    <property type="match status" value="1"/>
</dbReference>
<evidence type="ECO:0000259" key="2">
    <source>
        <dbReference type="Pfam" id="PF13546"/>
    </source>
</evidence>
<comment type="caution">
    <text evidence="3">The sequence shown here is derived from an EMBL/GenBank/DDBJ whole genome shotgun (WGS) entry which is preliminary data.</text>
</comment>
<dbReference type="EMBL" id="JACWUN010000011">
    <property type="protein sequence ID" value="MBD1401136.1"/>
    <property type="molecule type" value="Genomic_DNA"/>
</dbReference>
<dbReference type="InterPro" id="IPR012337">
    <property type="entry name" value="RNaseH-like_sf"/>
</dbReference>
<evidence type="ECO:0000313" key="3">
    <source>
        <dbReference type="EMBL" id="MBD1401136.1"/>
    </source>
</evidence>
<evidence type="ECO:0000313" key="4">
    <source>
        <dbReference type="Proteomes" id="UP000632828"/>
    </source>
</evidence>
<accession>A0A8J6QXV6</accession>
<name>A0A8J6QXV6_9BACT</name>
<dbReference type="Pfam" id="PF13546">
    <property type="entry name" value="DDE_5"/>
    <property type="match status" value="1"/>
</dbReference>